<dbReference type="Proteomes" id="UP000314985">
    <property type="component" value="Chromosome 10"/>
</dbReference>
<dbReference type="AlphaFoldDB" id="A0A4X1UE15"/>
<dbReference type="GO" id="GO:0003735">
    <property type="term" value="F:structural constituent of ribosome"/>
    <property type="evidence" value="ECO:0007669"/>
    <property type="project" value="InterPro"/>
</dbReference>
<dbReference type="InterPro" id="IPR008195">
    <property type="entry name" value="Ribosomal_eL34"/>
</dbReference>
<evidence type="ECO:0000313" key="7">
    <source>
        <dbReference type="Proteomes" id="UP000314985"/>
    </source>
</evidence>
<dbReference type="InterPro" id="IPR038562">
    <property type="entry name" value="Ribosomal_eL34_C_sf"/>
</dbReference>
<keyword evidence="2" id="KW-0689">Ribosomal protein</keyword>
<comment type="similarity">
    <text evidence="1">Belongs to the eukaryotic ribosomal protein eL34 family.</text>
</comment>
<evidence type="ECO:0000256" key="1">
    <source>
        <dbReference type="ARBA" id="ARBA00009875"/>
    </source>
</evidence>
<organism evidence="6 7">
    <name type="scientific">Sus scrofa</name>
    <name type="common">Pig</name>
    <dbReference type="NCBI Taxonomy" id="9823"/>
    <lineage>
        <taxon>Eukaryota</taxon>
        <taxon>Metazoa</taxon>
        <taxon>Chordata</taxon>
        <taxon>Craniata</taxon>
        <taxon>Vertebrata</taxon>
        <taxon>Euteleostomi</taxon>
        <taxon>Mammalia</taxon>
        <taxon>Eutheria</taxon>
        <taxon>Laurasiatheria</taxon>
        <taxon>Artiodactyla</taxon>
        <taxon>Suina</taxon>
        <taxon>Suidae</taxon>
        <taxon>Sus</taxon>
    </lineage>
</organism>
<proteinExistence type="inferred from homology"/>
<protein>
    <recommendedName>
        <fullName evidence="4">Large ribosomal subunit protein eL34</fullName>
    </recommendedName>
    <alternativeName>
        <fullName evidence="5">60S ribosomal protein L34</fullName>
    </alternativeName>
</protein>
<dbReference type="GO" id="GO:0005840">
    <property type="term" value="C:ribosome"/>
    <property type="evidence" value="ECO:0007669"/>
    <property type="project" value="UniProtKB-KW"/>
</dbReference>
<evidence type="ECO:0000256" key="4">
    <source>
        <dbReference type="ARBA" id="ARBA00035227"/>
    </source>
</evidence>
<keyword evidence="3" id="KW-0687">Ribonucleoprotein</keyword>
<accession>A0A4X1UE15</accession>
<dbReference type="Ensembl" id="ENSSSCT00070031892.1">
    <property type="protein sequence ID" value="ENSSSCP00070026587.1"/>
    <property type="gene ID" value="ENSSSCG00070016236.1"/>
</dbReference>
<reference evidence="6 7" key="1">
    <citation type="submission" date="2017-08" db="EMBL/GenBank/DDBJ databases">
        <title>USMARCv1.0.</title>
        <authorList>
            <person name="Hannum G.I."/>
            <person name="Koren S."/>
            <person name="Schroeder S.G."/>
            <person name="Chin S.C."/>
            <person name="Nonneman D.J."/>
            <person name="Becker S.A."/>
            <person name="Rosen B.D."/>
            <person name="Bickhart D.M."/>
            <person name="Putnam N.H."/>
            <person name="Green R.E."/>
            <person name="Tuggle C.K."/>
            <person name="Liu H."/>
            <person name="Rohrer G.A."/>
            <person name="Warr A."/>
            <person name="Hall R."/>
            <person name="Kim K."/>
            <person name="Hume D.A."/>
            <person name="Talbot R."/>
            <person name="Chow W."/>
            <person name="Howe K."/>
            <person name="Schwartz A.S."/>
            <person name="Watson M."/>
            <person name="Archibald A.L."/>
            <person name="Phillippy A.M."/>
            <person name="Smith T.P.L."/>
        </authorList>
    </citation>
    <scope>NUCLEOTIDE SEQUENCE [LARGE SCALE GENOMIC DNA]</scope>
</reference>
<dbReference type="GO" id="GO:0006412">
    <property type="term" value="P:translation"/>
    <property type="evidence" value="ECO:0007669"/>
    <property type="project" value="InterPro"/>
</dbReference>
<dbReference type="PANTHER" id="PTHR46595">
    <property type="entry name" value="60S RIBOSOMAL PROTEIN L34"/>
    <property type="match status" value="1"/>
</dbReference>
<dbReference type="Proteomes" id="UP000694724">
    <property type="component" value="Unplaced"/>
</dbReference>
<name>A0A4X1UE15_PIG</name>
<evidence type="ECO:0000256" key="5">
    <source>
        <dbReference type="ARBA" id="ARBA00035333"/>
    </source>
</evidence>
<reference evidence="6" key="2">
    <citation type="submission" date="2025-05" db="UniProtKB">
        <authorList>
            <consortium name="Ensembl"/>
        </authorList>
    </citation>
    <scope>IDENTIFICATION</scope>
</reference>
<evidence type="ECO:0000256" key="3">
    <source>
        <dbReference type="ARBA" id="ARBA00023274"/>
    </source>
</evidence>
<evidence type="ECO:0000313" key="6">
    <source>
        <dbReference type="Ensembl" id="ENSSSCP00070026587.1"/>
    </source>
</evidence>
<sequence>MRMSRTENHVIWTPGASRAAKYVQDWIKCTFLTEEQKITSKVLKAQAQTQKAKCKNAAFLNNHFFKKSKGW</sequence>
<dbReference type="GO" id="GO:1990904">
    <property type="term" value="C:ribonucleoprotein complex"/>
    <property type="evidence" value="ECO:0007669"/>
    <property type="project" value="UniProtKB-KW"/>
</dbReference>
<dbReference type="Gene3D" id="6.20.340.10">
    <property type="match status" value="1"/>
</dbReference>
<dbReference type="Ensembl" id="ENSSSCT00055060930.1">
    <property type="protein sequence ID" value="ENSSSCP00055048844.1"/>
    <property type="gene ID" value="ENSSSCG00055030582.1"/>
</dbReference>
<evidence type="ECO:0000256" key="2">
    <source>
        <dbReference type="ARBA" id="ARBA00022980"/>
    </source>
</evidence>